<feature type="domain" description="Erythromycin biosynthesis protein CIII-like C-terminal" evidence="2">
    <location>
        <begin position="297"/>
        <end position="391"/>
    </location>
</feature>
<dbReference type="GO" id="GO:0016758">
    <property type="term" value="F:hexosyltransferase activity"/>
    <property type="evidence" value="ECO:0007669"/>
    <property type="project" value="UniProtKB-ARBA"/>
</dbReference>
<dbReference type="PANTHER" id="PTHR48050:SF13">
    <property type="entry name" value="STEROL 3-BETA-GLUCOSYLTRANSFERASE UGT80A2"/>
    <property type="match status" value="1"/>
</dbReference>
<dbReference type="SUPFAM" id="SSF53756">
    <property type="entry name" value="UDP-Glycosyltransferase/glycogen phosphorylase"/>
    <property type="match status" value="1"/>
</dbReference>
<dbReference type="AlphaFoldDB" id="A0A4P7NIZ4"/>
<dbReference type="Pfam" id="PF06722">
    <property type="entry name" value="EryCIII-like_C"/>
    <property type="match status" value="1"/>
</dbReference>
<organism evidence="3 4">
    <name type="scientific">Pyricularia oryzae</name>
    <name type="common">Rice blast fungus</name>
    <name type="synonym">Magnaporthe oryzae</name>
    <dbReference type="NCBI Taxonomy" id="318829"/>
    <lineage>
        <taxon>Eukaryota</taxon>
        <taxon>Fungi</taxon>
        <taxon>Dikarya</taxon>
        <taxon>Ascomycota</taxon>
        <taxon>Pezizomycotina</taxon>
        <taxon>Sordariomycetes</taxon>
        <taxon>Sordariomycetidae</taxon>
        <taxon>Magnaporthales</taxon>
        <taxon>Pyriculariaceae</taxon>
        <taxon>Pyricularia</taxon>
    </lineage>
</organism>
<evidence type="ECO:0000313" key="4">
    <source>
        <dbReference type="Proteomes" id="UP000294847"/>
    </source>
</evidence>
<sequence length="422" mass="44891">MAAHHVPTKKYTFLLHTFCATGHVLPMQALAKVLVQRGHRVIWLTNPSQSSRARASGAEYAQTEALVEWDERLLAAQPASLQELADVLFGGRVDAVVADVRRVLKDKGDPQIDCLVNDAMPYGAKAMFDLGAVGAWATLGVVPMYTNHNKPLSALGTLLTTPALALPVINRQRSGLGLAEQTPDEPFNYSPLLHIQASCQDLEFGVQDLLPNTHFVGPLVSPAGTASSAGLPSWWSDVESHECVIGITQGTYAVDPSTLLIPAIEALASDKSLLLVVPSPLADQIRSELTGRGVALDNVRLAEWVPYSELLPRCRTLVTNGGYGSVTQALANGVPLICAGTSEDKKDTAARVVAVGAGVDLQTDTPKAADIKSAVKAMLEDSSFAERAAAVGKSLNNLGGAIRACELLEGLVERERQKRVKT</sequence>
<dbReference type="EMBL" id="CP034208">
    <property type="protein sequence ID" value="QBZ61993.1"/>
    <property type="molecule type" value="Genomic_DNA"/>
</dbReference>
<dbReference type="CDD" id="cd03784">
    <property type="entry name" value="GT1_Gtf-like"/>
    <property type="match status" value="1"/>
</dbReference>
<name>A0A4P7NIZ4_PYROR</name>
<reference evidence="3 4" key="1">
    <citation type="journal article" date="2019" name="Mol. Biol. Evol.">
        <title>Blast fungal genomes show frequent chromosomal changes, gene gains and losses, and effector gene turnover.</title>
        <authorList>
            <person name="Gomez Luciano L.B."/>
            <person name="Jason Tsai I."/>
            <person name="Chuma I."/>
            <person name="Tosa Y."/>
            <person name="Chen Y.H."/>
            <person name="Li J.Y."/>
            <person name="Li M.Y."/>
            <person name="Jade Lu M.Y."/>
            <person name="Nakayashiki H."/>
            <person name="Li W.H."/>
        </authorList>
    </citation>
    <scope>NUCLEOTIDE SEQUENCE [LARGE SCALE GENOMIC DNA]</scope>
    <source>
        <strain evidence="3">MZ5-1-6</strain>
    </source>
</reference>
<evidence type="ECO:0000259" key="2">
    <source>
        <dbReference type="Pfam" id="PF06722"/>
    </source>
</evidence>
<dbReference type="Proteomes" id="UP000294847">
    <property type="component" value="Chromosome 5"/>
</dbReference>
<gene>
    <name evidence="3" type="ORF">PoMZ_10867</name>
</gene>
<keyword evidence="1" id="KW-0808">Transferase</keyword>
<dbReference type="InterPro" id="IPR050426">
    <property type="entry name" value="Glycosyltransferase_28"/>
</dbReference>
<dbReference type="PANTHER" id="PTHR48050">
    <property type="entry name" value="STEROL 3-BETA-GLUCOSYLTRANSFERASE"/>
    <property type="match status" value="1"/>
</dbReference>
<evidence type="ECO:0000256" key="1">
    <source>
        <dbReference type="ARBA" id="ARBA00022679"/>
    </source>
</evidence>
<proteinExistence type="predicted"/>
<dbReference type="InterPro" id="IPR010610">
    <property type="entry name" value="EryCIII-like_C"/>
</dbReference>
<accession>A0A4P7NIZ4</accession>
<evidence type="ECO:0000313" key="3">
    <source>
        <dbReference type="EMBL" id="QBZ61993.1"/>
    </source>
</evidence>
<protein>
    <recommendedName>
        <fullName evidence="2">Erythromycin biosynthesis protein CIII-like C-terminal domain-containing protein</fullName>
    </recommendedName>
</protein>
<dbReference type="Gene3D" id="3.40.50.2000">
    <property type="entry name" value="Glycogen Phosphorylase B"/>
    <property type="match status" value="2"/>
</dbReference>
<dbReference type="GO" id="GO:0008194">
    <property type="term" value="F:UDP-glycosyltransferase activity"/>
    <property type="evidence" value="ECO:0007669"/>
    <property type="project" value="InterPro"/>
</dbReference>
<dbReference type="InterPro" id="IPR002213">
    <property type="entry name" value="UDP_glucos_trans"/>
</dbReference>